<evidence type="ECO:0008006" key="2">
    <source>
        <dbReference type="Google" id="ProtNLM"/>
    </source>
</evidence>
<dbReference type="EMBL" id="LR031872">
    <property type="protein sequence ID" value="VDC91689.1"/>
    <property type="molecule type" value="Genomic_DNA"/>
</dbReference>
<reference evidence="1" key="1">
    <citation type="submission" date="2018-11" db="EMBL/GenBank/DDBJ databases">
        <authorList>
            <consortium name="Genoscope - CEA"/>
            <person name="William W."/>
        </authorList>
    </citation>
    <scope>NUCLEOTIDE SEQUENCE</scope>
</reference>
<dbReference type="AlphaFoldDB" id="A0A3P6ARL3"/>
<dbReference type="Gene3D" id="3.30.70.100">
    <property type="match status" value="1"/>
</dbReference>
<sequence>MYRRVTQLMLQEPQTNTYERKASFTPPKRFHKMAKKILMSVNMRCEKCRSAALKIGGQTTAGVTFVGLEGKEKDQVVVIGEGIDAAGLVLRLRKKVGFADLISVTDVDTS</sequence>
<dbReference type="PANTHER" id="PTHR46371">
    <property type="entry name" value="OS04G0464100 PROTEIN"/>
    <property type="match status" value="1"/>
</dbReference>
<gene>
    <name evidence="1" type="ORF">BOLC3T15966H</name>
</gene>
<dbReference type="SMR" id="A0A3P6ARL3"/>
<proteinExistence type="predicted"/>
<name>A0A3P6ARL3_BRAOL</name>
<organism evidence="1">
    <name type="scientific">Brassica oleracea</name>
    <name type="common">Wild cabbage</name>
    <dbReference type="NCBI Taxonomy" id="3712"/>
    <lineage>
        <taxon>Eukaryota</taxon>
        <taxon>Viridiplantae</taxon>
        <taxon>Streptophyta</taxon>
        <taxon>Embryophyta</taxon>
        <taxon>Tracheophyta</taxon>
        <taxon>Spermatophyta</taxon>
        <taxon>Magnoliopsida</taxon>
        <taxon>eudicotyledons</taxon>
        <taxon>Gunneridae</taxon>
        <taxon>Pentapetalae</taxon>
        <taxon>rosids</taxon>
        <taxon>malvids</taxon>
        <taxon>Brassicales</taxon>
        <taxon>Brassicaceae</taxon>
        <taxon>Brassiceae</taxon>
        <taxon>Brassica</taxon>
    </lineage>
</organism>
<protein>
    <recommendedName>
        <fullName evidence="2">HMA domain-containing protein</fullName>
    </recommendedName>
</protein>
<accession>A0A3P6ARL3</accession>
<evidence type="ECO:0000313" key="1">
    <source>
        <dbReference type="EMBL" id="VDC91689.1"/>
    </source>
</evidence>
<dbReference type="InterPro" id="IPR044296">
    <property type="entry name" value="HIPP46"/>
</dbReference>